<organism evidence="7 8">
    <name type="scientific">[Emmonsia] crescens</name>
    <dbReference type="NCBI Taxonomy" id="73230"/>
    <lineage>
        <taxon>Eukaryota</taxon>
        <taxon>Fungi</taxon>
        <taxon>Dikarya</taxon>
        <taxon>Ascomycota</taxon>
        <taxon>Pezizomycotina</taxon>
        <taxon>Eurotiomycetes</taxon>
        <taxon>Eurotiomycetidae</taxon>
        <taxon>Onygenales</taxon>
        <taxon>Ajellomycetaceae</taxon>
        <taxon>Emergomyces</taxon>
    </lineage>
</organism>
<feature type="region of interest" description="Disordered" evidence="6">
    <location>
        <begin position="189"/>
        <end position="230"/>
    </location>
</feature>
<protein>
    <recommendedName>
        <fullName evidence="5">Ribosome biogenesis regulatory protein</fullName>
    </recommendedName>
</protein>
<keyword evidence="3 5" id="KW-0690">Ribosome biogenesis</keyword>
<comment type="similarity">
    <text evidence="2 5">Belongs to the RRS1 family.</text>
</comment>
<dbReference type="Pfam" id="PF04939">
    <property type="entry name" value="RRS1"/>
    <property type="match status" value="1"/>
</dbReference>
<dbReference type="EMBL" id="PDND01000154">
    <property type="protein sequence ID" value="PGH30827.1"/>
    <property type="molecule type" value="Genomic_DNA"/>
</dbReference>
<reference evidence="7 8" key="1">
    <citation type="submission" date="2017-10" db="EMBL/GenBank/DDBJ databases">
        <title>Comparative genomics in systemic dimorphic fungi from Ajellomycetaceae.</title>
        <authorList>
            <person name="Munoz J.F."/>
            <person name="Mcewen J.G."/>
            <person name="Clay O.K."/>
            <person name="Cuomo C.A."/>
        </authorList>
    </citation>
    <scope>NUCLEOTIDE SEQUENCE [LARGE SCALE GENOMIC DNA]</scope>
    <source>
        <strain evidence="7 8">UAMH4076</strain>
    </source>
</reference>
<dbReference type="AlphaFoldDB" id="A0A2B7ZDB9"/>
<dbReference type="VEuPathDB" id="FungiDB:EMCG_01200"/>
<keyword evidence="4 5" id="KW-0539">Nucleus</keyword>
<keyword evidence="8" id="KW-1185">Reference proteome</keyword>
<feature type="region of interest" description="Disordered" evidence="6">
    <location>
        <begin position="1"/>
        <end position="31"/>
    </location>
</feature>
<evidence type="ECO:0000313" key="7">
    <source>
        <dbReference type="EMBL" id="PGH30827.1"/>
    </source>
</evidence>
<comment type="subcellular location">
    <subcellularLocation>
        <location evidence="1 5">Nucleus</location>
    </subcellularLocation>
</comment>
<sequence>MSVADMNNSASASAPDSAAKTKPKPERLPITVEKPTPYTFDLGHLLALDPNPLTLPSNTSLNAALTSTARDGAQALLNQLLTTCTITATPRDGILLSLPPRTTLLPRFKPVPTPKQPTKWELFARKKGIGKYNKNLGSGGGSAETERRKKLVYDEASGEWVPKWGYKGKNKRGENEWLVEVDEKMWKKEEGLSKEGKGIRGEGRRERVDRIKRNERRMRANERRGGGAKG</sequence>
<evidence type="ECO:0000256" key="5">
    <source>
        <dbReference type="RuleBase" id="RU364132"/>
    </source>
</evidence>
<evidence type="ECO:0000256" key="4">
    <source>
        <dbReference type="ARBA" id="ARBA00023242"/>
    </source>
</evidence>
<accession>A0A2B7ZDB9</accession>
<dbReference type="InterPro" id="IPR007023">
    <property type="entry name" value="Ribosom_reg"/>
</dbReference>
<evidence type="ECO:0000256" key="6">
    <source>
        <dbReference type="SAM" id="MobiDB-lite"/>
    </source>
</evidence>
<evidence type="ECO:0000256" key="2">
    <source>
        <dbReference type="ARBA" id="ARBA00010077"/>
    </source>
</evidence>
<comment type="caution">
    <text evidence="7">The sequence shown here is derived from an EMBL/GenBank/DDBJ whole genome shotgun (WGS) entry which is preliminary data.</text>
</comment>
<evidence type="ECO:0000256" key="1">
    <source>
        <dbReference type="ARBA" id="ARBA00004123"/>
    </source>
</evidence>
<proteinExistence type="inferred from homology"/>
<dbReference type="Proteomes" id="UP000226031">
    <property type="component" value="Unassembled WGS sequence"/>
</dbReference>
<dbReference type="STRING" id="73230.A0A2B7ZDB9"/>
<evidence type="ECO:0000256" key="3">
    <source>
        <dbReference type="ARBA" id="ARBA00022517"/>
    </source>
</evidence>
<dbReference type="GO" id="GO:0005634">
    <property type="term" value="C:nucleus"/>
    <property type="evidence" value="ECO:0007669"/>
    <property type="project" value="UniProtKB-SubCell"/>
</dbReference>
<gene>
    <name evidence="7" type="ORF">GX50_06413</name>
</gene>
<evidence type="ECO:0000313" key="8">
    <source>
        <dbReference type="Proteomes" id="UP000226031"/>
    </source>
</evidence>
<feature type="compositionally biased region" description="Low complexity" evidence="6">
    <location>
        <begin position="1"/>
        <end position="18"/>
    </location>
</feature>
<dbReference type="GO" id="GO:0042254">
    <property type="term" value="P:ribosome biogenesis"/>
    <property type="evidence" value="ECO:0007669"/>
    <property type="project" value="UniProtKB-KW"/>
</dbReference>
<comment type="function">
    <text evidence="5">Involved in ribosomal large subunit assembly.</text>
</comment>
<name>A0A2B7ZDB9_9EURO</name>